<dbReference type="AlphaFoldDB" id="A0AAV6IEU5"/>
<reference evidence="1" key="1">
    <citation type="submission" date="2020-08" db="EMBL/GenBank/DDBJ databases">
        <title>Plant Genome Project.</title>
        <authorList>
            <person name="Zhang R.-G."/>
        </authorList>
    </citation>
    <scope>NUCLEOTIDE SEQUENCE</scope>
    <source>
        <strain evidence="1">WSP0</strain>
        <tissue evidence="1">Leaf</tissue>
    </source>
</reference>
<gene>
    <name evidence="1" type="ORF">RHGRI_028189</name>
</gene>
<evidence type="ECO:0000313" key="1">
    <source>
        <dbReference type="EMBL" id="KAG5527201.1"/>
    </source>
</evidence>
<dbReference type="Proteomes" id="UP000823749">
    <property type="component" value="Chromosome 10"/>
</dbReference>
<organism evidence="1 2">
    <name type="scientific">Rhododendron griersonianum</name>
    <dbReference type="NCBI Taxonomy" id="479676"/>
    <lineage>
        <taxon>Eukaryota</taxon>
        <taxon>Viridiplantae</taxon>
        <taxon>Streptophyta</taxon>
        <taxon>Embryophyta</taxon>
        <taxon>Tracheophyta</taxon>
        <taxon>Spermatophyta</taxon>
        <taxon>Magnoliopsida</taxon>
        <taxon>eudicotyledons</taxon>
        <taxon>Gunneridae</taxon>
        <taxon>Pentapetalae</taxon>
        <taxon>asterids</taxon>
        <taxon>Ericales</taxon>
        <taxon>Ericaceae</taxon>
        <taxon>Ericoideae</taxon>
        <taxon>Rhodoreae</taxon>
        <taxon>Rhododendron</taxon>
    </lineage>
</organism>
<evidence type="ECO:0000313" key="2">
    <source>
        <dbReference type="Proteomes" id="UP000823749"/>
    </source>
</evidence>
<accession>A0AAV6IEU5</accession>
<sequence length="138" mass="14936">MQGIPTQPPNYEMERAYFQEVDSFELLEESPSPKKSGTWAMGVQSGDVAIPHMSTALRNQPPALLSLRLLCLRYYKLLHYEASPFAGVPTTSVVGLKEFAPAPASGTPDSTGLAISVGTCGTIGFNALFCLSNFLQFF</sequence>
<name>A0AAV6IEU5_9ERIC</name>
<protein>
    <submittedName>
        <fullName evidence="1">Uncharacterized protein</fullName>
    </submittedName>
</protein>
<dbReference type="EMBL" id="JACTNZ010000010">
    <property type="protein sequence ID" value="KAG5527201.1"/>
    <property type="molecule type" value="Genomic_DNA"/>
</dbReference>
<comment type="caution">
    <text evidence="1">The sequence shown here is derived from an EMBL/GenBank/DDBJ whole genome shotgun (WGS) entry which is preliminary data.</text>
</comment>
<proteinExistence type="predicted"/>
<keyword evidence="2" id="KW-1185">Reference proteome</keyword>